<evidence type="ECO:0000313" key="2">
    <source>
        <dbReference type="EMBL" id="KKM93365.1"/>
    </source>
</evidence>
<dbReference type="InterPro" id="IPR002545">
    <property type="entry name" value="CheW-lke_dom"/>
</dbReference>
<accession>A0A0F9NWY2</accession>
<dbReference type="PROSITE" id="PS50851">
    <property type="entry name" value="CHEW"/>
    <property type="match status" value="1"/>
</dbReference>
<dbReference type="GO" id="GO:0006935">
    <property type="term" value="P:chemotaxis"/>
    <property type="evidence" value="ECO:0007669"/>
    <property type="project" value="InterPro"/>
</dbReference>
<organism evidence="2">
    <name type="scientific">marine sediment metagenome</name>
    <dbReference type="NCBI Taxonomy" id="412755"/>
    <lineage>
        <taxon>unclassified sequences</taxon>
        <taxon>metagenomes</taxon>
        <taxon>ecological metagenomes</taxon>
    </lineage>
</organism>
<dbReference type="PANTHER" id="PTHR47233">
    <property type="entry name" value="CHEMOTAXIS PROTEIN CHEV"/>
    <property type="match status" value="1"/>
</dbReference>
<protein>
    <recommendedName>
        <fullName evidence="1">CheW-like domain-containing protein</fullName>
    </recommendedName>
</protein>
<name>A0A0F9NWY2_9ZZZZ</name>
<gene>
    <name evidence="2" type="ORF">LCGC14_1209060</name>
</gene>
<feature type="non-terminal residue" evidence="2">
    <location>
        <position position="53"/>
    </location>
</feature>
<feature type="domain" description="CheW-like" evidence="1">
    <location>
        <begin position="19"/>
        <end position="53"/>
    </location>
</feature>
<sequence length="53" mass="5832">MSSIMDGVDQRTNLAGNNRLELLLFRLGSGQLYGINVFKVREAIACPPLTKLP</sequence>
<dbReference type="PANTHER" id="PTHR47233:SF4">
    <property type="entry name" value="CHEMOTAXIS SIGNAL TRANSDUCTION PROTEIN"/>
    <property type="match status" value="1"/>
</dbReference>
<proteinExistence type="predicted"/>
<dbReference type="AlphaFoldDB" id="A0A0F9NWY2"/>
<comment type="caution">
    <text evidence="2">The sequence shown here is derived from an EMBL/GenBank/DDBJ whole genome shotgun (WGS) entry which is preliminary data.</text>
</comment>
<evidence type="ECO:0000259" key="1">
    <source>
        <dbReference type="PROSITE" id="PS50851"/>
    </source>
</evidence>
<dbReference type="EMBL" id="LAZR01006273">
    <property type="protein sequence ID" value="KKM93365.1"/>
    <property type="molecule type" value="Genomic_DNA"/>
</dbReference>
<dbReference type="GO" id="GO:0007165">
    <property type="term" value="P:signal transduction"/>
    <property type="evidence" value="ECO:0007669"/>
    <property type="project" value="InterPro"/>
</dbReference>
<dbReference type="SUPFAM" id="SSF50341">
    <property type="entry name" value="CheW-like"/>
    <property type="match status" value="1"/>
</dbReference>
<reference evidence="2" key="1">
    <citation type="journal article" date="2015" name="Nature">
        <title>Complex archaea that bridge the gap between prokaryotes and eukaryotes.</title>
        <authorList>
            <person name="Spang A."/>
            <person name="Saw J.H."/>
            <person name="Jorgensen S.L."/>
            <person name="Zaremba-Niedzwiedzka K."/>
            <person name="Martijn J."/>
            <person name="Lind A.E."/>
            <person name="van Eijk R."/>
            <person name="Schleper C."/>
            <person name="Guy L."/>
            <person name="Ettema T.J."/>
        </authorList>
    </citation>
    <scope>NUCLEOTIDE SEQUENCE</scope>
</reference>
<dbReference type="InterPro" id="IPR036061">
    <property type="entry name" value="CheW-like_dom_sf"/>
</dbReference>